<gene>
    <name evidence="2" type="ORF">MAR_036158</name>
</gene>
<evidence type="ECO:0000313" key="3">
    <source>
        <dbReference type="Proteomes" id="UP001164746"/>
    </source>
</evidence>
<protein>
    <submittedName>
        <fullName evidence="2">Uncharacterized protein</fullName>
    </submittedName>
</protein>
<proteinExistence type="predicted"/>
<dbReference type="EMBL" id="CP111018">
    <property type="protein sequence ID" value="WAR11082.1"/>
    <property type="molecule type" value="Genomic_DNA"/>
</dbReference>
<feature type="compositionally biased region" description="Acidic residues" evidence="1">
    <location>
        <begin position="11"/>
        <end position="30"/>
    </location>
</feature>
<evidence type="ECO:0000256" key="1">
    <source>
        <dbReference type="SAM" id="MobiDB-lite"/>
    </source>
</evidence>
<sequence>MNTTTRRHNDDDDDDEDDGDDDDDDDDDDDNDRHSLTSLYVRVTLRYRSVNIQFLEAELARSHPVNNNTRLQH</sequence>
<organism evidence="2 3">
    <name type="scientific">Mya arenaria</name>
    <name type="common">Soft-shell clam</name>
    <dbReference type="NCBI Taxonomy" id="6604"/>
    <lineage>
        <taxon>Eukaryota</taxon>
        <taxon>Metazoa</taxon>
        <taxon>Spiralia</taxon>
        <taxon>Lophotrochozoa</taxon>
        <taxon>Mollusca</taxon>
        <taxon>Bivalvia</taxon>
        <taxon>Autobranchia</taxon>
        <taxon>Heteroconchia</taxon>
        <taxon>Euheterodonta</taxon>
        <taxon>Imparidentia</taxon>
        <taxon>Neoheterodontei</taxon>
        <taxon>Myida</taxon>
        <taxon>Myoidea</taxon>
        <taxon>Myidae</taxon>
        <taxon>Mya</taxon>
    </lineage>
</organism>
<accession>A0ABY7EQ46</accession>
<feature type="region of interest" description="Disordered" evidence="1">
    <location>
        <begin position="1"/>
        <end position="37"/>
    </location>
</feature>
<evidence type="ECO:0000313" key="2">
    <source>
        <dbReference type="EMBL" id="WAR11082.1"/>
    </source>
</evidence>
<keyword evidence="3" id="KW-1185">Reference proteome</keyword>
<dbReference type="Proteomes" id="UP001164746">
    <property type="component" value="Chromosome 7"/>
</dbReference>
<name>A0ABY7EQ46_MYAAR</name>
<reference evidence="2" key="1">
    <citation type="submission" date="2022-11" db="EMBL/GenBank/DDBJ databases">
        <title>Centuries of genome instability and evolution in soft-shell clam transmissible cancer (bioRxiv).</title>
        <authorList>
            <person name="Hart S.F.M."/>
            <person name="Yonemitsu M.A."/>
            <person name="Giersch R.M."/>
            <person name="Beal B.F."/>
            <person name="Arriagada G."/>
            <person name="Davis B.W."/>
            <person name="Ostrander E.A."/>
            <person name="Goff S.P."/>
            <person name="Metzger M.J."/>
        </authorList>
    </citation>
    <scope>NUCLEOTIDE SEQUENCE</scope>
    <source>
        <strain evidence="2">MELC-2E11</strain>
        <tissue evidence="2">Siphon/mantle</tissue>
    </source>
</reference>